<dbReference type="Pfam" id="PF19561">
    <property type="entry name" value="DUF6083"/>
    <property type="match status" value="1"/>
</dbReference>
<dbReference type="EMBL" id="BDQI01000027">
    <property type="protein sequence ID" value="GAX56564.1"/>
    <property type="molecule type" value="Genomic_DNA"/>
</dbReference>
<comment type="caution">
    <text evidence="1">The sequence shown here is derived from an EMBL/GenBank/DDBJ whole genome shotgun (WGS) entry which is preliminary data.</text>
</comment>
<proteinExistence type="predicted"/>
<sequence length="110" mass="12456">MEADRFPTLSQAWVLLEPLDPVNVLPAHFVPPRQRWLINGDGVAWNPWNAEPTEGAQCRISHTVACPGIEPPDLWPWLTAMREENARRAQRLFNPPRTPTLAKVEMPDVG</sequence>
<gene>
    <name evidence="1" type="ORF">SO3561_08132</name>
</gene>
<protein>
    <submittedName>
        <fullName evidence="1">Uncharacterized protein</fullName>
    </submittedName>
</protein>
<keyword evidence="2" id="KW-1185">Reference proteome</keyword>
<evidence type="ECO:0000313" key="2">
    <source>
        <dbReference type="Proteomes" id="UP000217446"/>
    </source>
</evidence>
<dbReference type="InterPro" id="IPR045729">
    <property type="entry name" value="DUF6083"/>
</dbReference>
<evidence type="ECO:0000313" key="1">
    <source>
        <dbReference type="EMBL" id="GAX56564.1"/>
    </source>
</evidence>
<name>A0A250VR64_STROL</name>
<accession>A0A250VR64</accession>
<dbReference type="Proteomes" id="UP000217446">
    <property type="component" value="Unassembled WGS sequence"/>
</dbReference>
<dbReference type="AlphaFoldDB" id="A0A250VR64"/>
<reference evidence="2" key="1">
    <citation type="submission" date="2017-05" db="EMBL/GenBank/DDBJ databases">
        <title>Streptomyces olivochromogenes NBRC 3561 whole genome shotgun sequence.</title>
        <authorList>
            <person name="Dohra H."/>
            <person name="Kodani S."/>
        </authorList>
    </citation>
    <scope>NUCLEOTIDE SEQUENCE [LARGE SCALE GENOMIC DNA]</scope>
    <source>
        <strain evidence="2">NBRC 3561</strain>
    </source>
</reference>
<organism evidence="1 2">
    <name type="scientific">Streptomyces olivochromogenes</name>
    <dbReference type="NCBI Taxonomy" id="1963"/>
    <lineage>
        <taxon>Bacteria</taxon>
        <taxon>Bacillati</taxon>
        <taxon>Actinomycetota</taxon>
        <taxon>Actinomycetes</taxon>
        <taxon>Kitasatosporales</taxon>
        <taxon>Streptomycetaceae</taxon>
        <taxon>Streptomyces</taxon>
    </lineage>
</organism>